<keyword evidence="1" id="KW-0560">Oxidoreductase</keyword>
<dbReference type="GO" id="GO:0047533">
    <property type="term" value="F:2,5-dioxovalerate dehydrogenase (NADP+) activity"/>
    <property type="evidence" value="ECO:0007669"/>
    <property type="project" value="UniProtKB-EC"/>
</dbReference>
<accession>A0A243QBM4</accession>
<keyword evidence="7" id="KW-1185">Reference proteome</keyword>
<dbReference type="PANTHER" id="PTHR43353">
    <property type="entry name" value="SUCCINATE-SEMIALDEHYDE DEHYDROGENASE, MITOCHONDRIAL"/>
    <property type="match status" value="1"/>
</dbReference>
<dbReference type="SUPFAM" id="SSF53720">
    <property type="entry name" value="ALDH-like"/>
    <property type="match status" value="1"/>
</dbReference>
<comment type="catalytic activity">
    <reaction evidence="3">
        <text>2,5-dioxopentanoate + NADP(+) + H2O = 2-oxoglutarate + NADPH + 2 H(+)</text>
        <dbReference type="Rhea" id="RHEA:11296"/>
        <dbReference type="ChEBI" id="CHEBI:15377"/>
        <dbReference type="ChEBI" id="CHEBI:15378"/>
        <dbReference type="ChEBI" id="CHEBI:16810"/>
        <dbReference type="ChEBI" id="CHEBI:57783"/>
        <dbReference type="ChEBI" id="CHEBI:58136"/>
        <dbReference type="ChEBI" id="CHEBI:58349"/>
        <dbReference type="EC" id="1.2.1.26"/>
    </reaction>
</comment>
<reference evidence="6 7" key="1">
    <citation type="submission" date="2017-05" db="EMBL/GenBank/DDBJ databases">
        <title>Biotechnological potential of actinobacteria isolated from South African environments.</title>
        <authorList>
            <person name="Le Roes-Hill M."/>
            <person name="Prins A."/>
            <person name="Durrell K.A."/>
        </authorList>
    </citation>
    <scope>NUCLEOTIDE SEQUENCE [LARGE SCALE GENOMIC DNA]</scope>
    <source>
        <strain evidence="6">BS2</strain>
    </source>
</reference>
<dbReference type="AlphaFoldDB" id="A0A243QBM4"/>
<dbReference type="Proteomes" id="UP000194632">
    <property type="component" value="Unassembled WGS sequence"/>
</dbReference>
<comment type="caution">
    <text evidence="6">The sequence shown here is derived from an EMBL/GenBank/DDBJ whole genome shotgun (WGS) entry which is preliminary data.</text>
</comment>
<dbReference type="Gene3D" id="3.40.605.10">
    <property type="entry name" value="Aldehyde Dehydrogenase, Chain A, domain 1"/>
    <property type="match status" value="1"/>
</dbReference>
<evidence type="ECO:0000256" key="4">
    <source>
        <dbReference type="ARBA" id="ARBA00067023"/>
    </source>
</evidence>
<dbReference type="InterPro" id="IPR015590">
    <property type="entry name" value="Aldehyde_DH_dom"/>
</dbReference>
<dbReference type="FunFam" id="3.40.605.10:FF:000037">
    <property type="entry name" value="NADP-dependent fatty aldehyde dehydrogenase"/>
    <property type="match status" value="1"/>
</dbReference>
<feature type="domain" description="Aldehyde dehydrogenase" evidence="5">
    <location>
        <begin position="31"/>
        <end position="480"/>
    </location>
</feature>
<dbReference type="EMBL" id="NGFO01000008">
    <property type="protein sequence ID" value="OUC79141.1"/>
    <property type="molecule type" value="Genomic_DNA"/>
</dbReference>
<gene>
    <name evidence="6" type="ORF">CA982_08635</name>
</gene>
<dbReference type="InterPro" id="IPR050740">
    <property type="entry name" value="Aldehyde_DH_Superfamily"/>
</dbReference>
<evidence type="ECO:0000256" key="2">
    <source>
        <dbReference type="ARBA" id="ARBA00050769"/>
    </source>
</evidence>
<dbReference type="InterPro" id="IPR016162">
    <property type="entry name" value="Ald_DH_N"/>
</dbReference>
<comment type="catalytic activity">
    <reaction evidence="2">
        <text>2,5-dioxopentanoate + NAD(+) + H2O = 2-oxoglutarate + NADH + 2 H(+)</text>
        <dbReference type="Rhea" id="RHEA:47152"/>
        <dbReference type="ChEBI" id="CHEBI:15377"/>
        <dbReference type="ChEBI" id="CHEBI:15378"/>
        <dbReference type="ChEBI" id="CHEBI:16810"/>
        <dbReference type="ChEBI" id="CHEBI:57540"/>
        <dbReference type="ChEBI" id="CHEBI:57945"/>
        <dbReference type="ChEBI" id="CHEBI:58136"/>
    </reaction>
</comment>
<dbReference type="PANTHER" id="PTHR43353:SF3">
    <property type="entry name" value="ALDEHYDE DEHYDROGENASE-RELATED"/>
    <property type="match status" value="1"/>
</dbReference>
<evidence type="ECO:0000259" key="5">
    <source>
        <dbReference type="Pfam" id="PF00171"/>
    </source>
</evidence>
<name>A0A243QBM4_9ACTN</name>
<sequence length="536" mass="55451">MTIAHRPAPLSTQDLTGQLIIAGERVTGSGSAIHGIDPTIGGRLLPAYAHGNETDVVRATAAAATAFGPYRATSSEDRAHFLSTIADNLDAATEVLVERAVAETGLPAARITGEVGRTSGQLRLFASVLREGSWHGARIDPARPDRTPLPRADIRQRKIPLGPVAVFGASNFPLAFSVAGGDTASALAAGCPVVVKAHDAHPGTSELVGRLITDAIAATGMPAGTFSLLYGTGRELGIALVTDPRIKAVGFTGSRSGGTALVAAAASRPEPIPVYAEMSSINPVFPLDGALRDDAAGLGRAFVASLTMGSGQFCTNPGLVIAVDGPGLDTFVAAAAEAISSSTPTPMLTPGIAASYASGVDEFVSAADVLARSEESTGPNTCRPALFGTDAETFLASETLQQEIFGSSSLVVRCRDLQQVREVTAELEGQLTATVHAADSDHENARGLLEALELKAGRILFNGWPTGVEVGHAMVHGGPYPSTSDSRTTSVGSLAIERFLRPVAYQDVPAALLPQPIADGNPEHIWRRVDGELIRD</sequence>
<protein>
    <recommendedName>
        <fullName evidence="4">2,5-dioxovalerate dehydrogenase</fullName>
        <ecNumber evidence="4">1.2.1.26</ecNumber>
    </recommendedName>
</protein>
<evidence type="ECO:0000256" key="3">
    <source>
        <dbReference type="ARBA" id="ARBA00051918"/>
    </source>
</evidence>
<dbReference type="STRING" id="417102.CA982_08635"/>
<dbReference type="CDD" id="cd07129">
    <property type="entry name" value="ALDH_KGSADH"/>
    <property type="match status" value="1"/>
</dbReference>
<organism evidence="6 7">
    <name type="scientific">Gordonia lacunae</name>
    <dbReference type="NCBI Taxonomy" id="417102"/>
    <lineage>
        <taxon>Bacteria</taxon>
        <taxon>Bacillati</taxon>
        <taxon>Actinomycetota</taxon>
        <taxon>Actinomycetes</taxon>
        <taxon>Mycobacteriales</taxon>
        <taxon>Gordoniaceae</taxon>
        <taxon>Gordonia</taxon>
    </lineage>
</organism>
<evidence type="ECO:0000313" key="7">
    <source>
        <dbReference type="Proteomes" id="UP000194632"/>
    </source>
</evidence>
<dbReference type="Pfam" id="PF00171">
    <property type="entry name" value="Aldedh"/>
    <property type="match status" value="1"/>
</dbReference>
<dbReference type="RefSeq" id="WP_086534938.1">
    <property type="nucleotide sequence ID" value="NZ_NGFO01000008.1"/>
</dbReference>
<evidence type="ECO:0000256" key="1">
    <source>
        <dbReference type="ARBA" id="ARBA00023002"/>
    </source>
</evidence>
<dbReference type="OrthoDB" id="9770537at2"/>
<evidence type="ECO:0000313" key="6">
    <source>
        <dbReference type="EMBL" id="OUC79141.1"/>
    </source>
</evidence>
<dbReference type="InterPro" id="IPR016163">
    <property type="entry name" value="Ald_DH_C"/>
</dbReference>
<dbReference type="InterPro" id="IPR016161">
    <property type="entry name" value="Ald_DH/histidinol_DH"/>
</dbReference>
<proteinExistence type="predicted"/>
<dbReference type="InterPro" id="IPR044151">
    <property type="entry name" value="ALDH_KGSADH"/>
</dbReference>
<dbReference type="Gene3D" id="3.40.309.10">
    <property type="entry name" value="Aldehyde Dehydrogenase, Chain A, domain 2"/>
    <property type="match status" value="1"/>
</dbReference>
<dbReference type="EC" id="1.2.1.26" evidence="4"/>